<dbReference type="InterPro" id="IPR036388">
    <property type="entry name" value="WH-like_DNA-bd_sf"/>
</dbReference>
<dbReference type="InterPro" id="IPR019887">
    <property type="entry name" value="Tscrpt_reg_AsnC/Lrp_C"/>
</dbReference>
<dbReference type="EMBL" id="CP003382">
    <property type="protein sequence ID" value="AFZ68046.1"/>
    <property type="molecule type" value="Genomic_DNA"/>
</dbReference>
<dbReference type="InterPro" id="IPR000485">
    <property type="entry name" value="AsnC-type_HTH_dom"/>
</dbReference>
<dbReference type="CDD" id="cd00090">
    <property type="entry name" value="HTH_ARSR"/>
    <property type="match status" value="1"/>
</dbReference>
<evidence type="ECO:0000313" key="5">
    <source>
        <dbReference type="EMBL" id="AFZ68046.1"/>
    </source>
</evidence>
<proteinExistence type="predicted"/>
<evidence type="ECO:0000259" key="4">
    <source>
        <dbReference type="PROSITE" id="PS50956"/>
    </source>
</evidence>
<sequence length="153" mass="16506">MTLTSEKLLDETGWALLNELQANARIPFSELGRKVGLSAPAVAERVRRLEDAGIIQGYRAELDLGKLGLALQAYIRISVENSRDDAFLHKVAELPEVRGCDRVTGTDCYFIKVAVSGVGHLEQVITGFKAYGSPVTSLILSSPVPARGVAPRS</sequence>
<evidence type="ECO:0000256" key="2">
    <source>
        <dbReference type="ARBA" id="ARBA00023125"/>
    </source>
</evidence>
<dbReference type="InterPro" id="IPR011991">
    <property type="entry name" value="ArsR-like_HTH"/>
</dbReference>
<dbReference type="Proteomes" id="UP000010467">
    <property type="component" value="Chromosome"/>
</dbReference>
<dbReference type="PANTHER" id="PTHR30154:SF53">
    <property type="entry name" value="HTH-TYPE TRANSCRIPTIONAL REGULATOR LRPC"/>
    <property type="match status" value="1"/>
</dbReference>
<dbReference type="PROSITE" id="PS50956">
    <property type="entry name" value="HTH_ASNC_2"/>
    <property type="match status" value="1"/>
</dbReference>
<dbReference type="SUPFAM" id="SSF54909">
    <property type="entry name" value="Dimeric alpha+beta barrel"/>
    <property type="match status" value="1"/>
</dbReference>
<dbReference type="OrthoDB" id="34294at2"/>
<keyword evidence="2" id="KW-0238">DNA-binding</keyword>
<feature type="domain" description="HTH asnC-type" evidence="4">
    <location>
        <begin position="9"/>
        <end position="70"/>
    </location>
</feature>
<keyword evidence="6" id="KW-1185">Reference proteome</keyword>
<evidence type="ECO:0000256" key="1">
    <source>
        <dbReference type="ARBA" id="ARBA00023015"/>
    </source>
</evidence>
<dbReference type="AlphaFoldDB" id="L0A2H0"/>
<dbReference type="RefSeq" id="WP_015236348.1">
    <property type="nucleotide sequence ID" value="NC_019793.1"/>
</dbReference>
<dbReference type="SMART" id="SM00344">
    <property type="entry name" value="HTH_ASNC"/>
    <property type="match status" value="1"/>
</dbReference>
<dbReference type="GO" id="GO:0043565">
    <property type="term" value="F:sequence-specific DNA binding"/>
    <property type="evidence" value="ECO:0007669"/>
    <property type="project" value="InterPro"/>
</dbReference>
<dbReference type="PANTHER" id="PTHR30154">
    <property type="entry name" value="LEUCINE-RESPONSIVE REGULATORY PROTEIN"/>
    <property type="match status" value="1"/>
</dbReference>
<evidence type="ECO:0000313" key="6">
    <source>
        <dbReference type="Proteomes" id="UP000010467"/>
    </source>
</evidence>
<dbReference type="eggNOG" id="COG1522">
    <property type="taxonomic scope" value="Bacteria"/>
</dbReference>
<dbReference type="Gene3D" id="3.30.70.920">
    <property type="match status" value="1"/>
</dbReference>
<organism evidence="5 6">
    <name type="scientific">Deinococcus peraridilitoris (strain DSM 19664 / LMG 22246 / CIP 109416 / KR-200)</name>
    <dbReference type="NCBI Taxonomy" id="937777"/>
    <lineage>
        <taxon>Bacteria</taxon>
        <taxon>Thermotogati</taxon>
        <taxon>Deinococcota</taxon>
        <taxon>Deinococci</taxon>
        <taxon>Deinococcales</taxon>
        <taxon>Deinococcaceae</taxon>
        <taxon>Deinococcus</taxon>
    </lineage>
</organism>
<dbReference type="InterPro" id="IPR019888">
    <property type="entry name" value="Tscrpt_reg_AsnC-like"/>
</dbReference>
<dbReference type="SUPFAM" id="SSF46785">
    <property type="entry name" value="Winged helix' DNA-binding domain"/>
    <property type="match status" value="1"/>
</dbReference>
<keyword evidence="1" id="KW-0805">Transcription regulation</keyword>
<dbReference type="GO" id="GO:0005829">
    <property type="term" value="C:cytosol"/>
    <property type="evidence" value="ECO:0007669"/>
    <property type="project" value="TreeGrafter"/>
</dbReference>
<reference evidence="6" key="1">
    <citation type="submission" date="2012-03" db="EMBL/GenBank/DDBJ databases">
        <title>Complete sequence of chromosome of Deinococcus peraridilitoris DSM 19664.</title>
        <authorList>
            <person name="Lucas S."/>
            <person name="Copeland A."/>
            <person name="Lapidus A."/>
            <person name="Glavina del Rio T."/>
            <person name="Dalin E."/>
            <person name="Tice H."/>
            <person name="Bruce D."/>
            <person name="Goodwin L."/>
            <person name="Pitluck S."/>
            <person name="Peters L."/>
            <person name="Mikhailova N."/>
            <person name="Lu M."/>
            <person name="Kyrpides N."/>
            <person name="Mavromatis K."/>
            <person name="Ivanova N."/>
            <person name="Brettin T."/>
            <person name="Detter J.C."/>
            <person name="Han C."/>
            <person name="Larimer F."/>
            <person name="Land M."/>
            <person name="Hauser L."/>
            <person name="Markowitz V."/>
            <person name="Cheng J.-F."/>
            <person name="Hugenholtz P."/>
            <person name="Woyke T."/>
            <person name="Wu D."/>
            <person name="Pukall R."/>
            <person name="Steenblock K."/>
            <person name="Brambilla E."/>
            <person name="Klenk H.-P."/>
            <person name="Eisen J.A."/>
        </authorList>
    </citation>
    <scope>NUCLEOTIDE SEQUENCE [LARGE SCALE GENOMIC DNA]</scope>
    <source>
        <strain evidence="6">DSM 19664 / LMG 22246 / CIP 109416 / KR-200</strain>
    </source>
</reference>
<protein>
    <submittedName>
        <fullName evidence="5">Transcriptional regulator</fullName>
    </submittedName>
</protein>
<evidence type="ECO:0000256" key="3">
    <source>
        <dbReference type="ARBA" id="ARBA00023163"/>
    </source>
</evidence>
<dbReference type="KEGG" id="dpd:Deipe_2581"/>
<dbReference type="InterPro" id="IPR036390">
    <property type="entry name" value="WH_DNA-bd_sf"/>
</dbReference>
<gene>
    <name evidence="5" type="ordered locus">Deipe_2581</name>
</gene>
<dbReference type="Pfam" id="PF13404">
    <property type="entry name" value="HTH_AsnC-type"/>
    <property type="match status" value="1"/>
</dbReference>
<dbReference type="InterPro" id="IPR019885">
    <property type="entry name" value="Tscrpt_reg_HTH_AsnC-type_CS"/>
</dbReference>
<dbReference type="PROSITE" id="PS00519">
    <property type="entry name" value="HTH_ASNC_1"/>
    <property type="match status" value="1"/>
</dbReference>
<name>L0A2H0_DEIPD</name>
<dbReference type="Gene3D" id="1.10.10.10">
    <property type="entry name" value="Winged helix-like DNA-binding domain superfamily/Winged helix DNA-binding domain"/>
    <property type="match status" value="1"/>
</dbReference>
<dbReference type="PRINTS" id="PR00033">
    <property type="entry name" value="HTHASNC"/>
</dbReference>
<dbReference type="STRING" id="937777.Deipe_2581"/>
<dbReference type="FunFam" id="1.10.10.10:FF:000186">
    <property type="entry name" value="AsnC family transcriptional regulator"/>
    <property type="match status" value="1"/>
</dbReference>
<dbReference type="Pfam" id="PF01037">
    <property type="entry name" value="AsnC_trans_reg"/>
    <property type="match status" value="1"/>
</dbReference>
<keyword evidence="3" id="KW-0804">Transcription</keyword>
<accession>L0A2H0</accession>
<dbReference type="PATRIC" id="fig|937777.3.peg.2589"/>
<dbReference type="HOGENOM" id="CLU_091233_3_0_0"/>
<dbReference type="GO" id="GO:0043200">
    <property type="term" value="P:response to amino acid"/>
    <property type="evidence" value="ECO:0007669"/>
    <property type="project" value="TreeGrafter"/>
</dbReference>
<dbReference type="InterPro" id="IPR011008">
    <property type="entry name" value="Dimeric_a/b-barrel"/>
</dbReference>